<dbReference type="EMBL" id="CP021392">
    <property type="protein sequence ID" value="AUD81908.1"/>
    <property type="molecule type" value="Genomic_DNA"/>
</dbReference>
<dbReference type="OrthoDB" id="9799147at2"/>
<gene>
    <name evidence="6" type="ORF">BIFLH24_00105</name>
    <name evidence="5" type="ORF">DRBB29_1963</name>
    <name evidence="4" type="ORF">NRBB51_1827</name>
    <name evidence="7" type="ORF">PUW55_10805</name>
</gene>
<dbReference type="PANTHER" id="PTHR36449">
    <property type="entry name" value="ACETYLTRANSFERASE-RELATED"/>
    <property type="match status" value="1"/>
</dbReference>
<keyword evidence="2" id="KW-0808">Transferase</keyword>
<dbReference type="AlphaFoldDB" id="A0A0L0LQY5"/>
<organism evidence="4 9">
    <name type="scientific">Bifidobacterium breve</name>
    <dbReference type="NCBI Taxonomy" id="1685"/>
    <lineage>
        <taxon>Bacteria</taxon>
        <taxon>Bacillati</taxon>
        <taxon>Actinomycetota</taxon>
        <taxon>Actinomycetes</taxon>
        <taxon>Bifidobacteriales</taxon>
        <taxon>Bifidobacteriaceae</taxon>
        <taxon>Bifidobacterium</taxon>
    </lineage>
</organism>
<dbReference type="EMBL" id="CP023198">
    <property type="protein sequence ID" value="AUE19495.1"/>
    <property type="molecule type" value="Genomic_DNA"/>
</dbReference>
<dbReference type="InterPro" id="IPR016181">
    <property type="entry name" value="Acyl_CoA_acyltransferase"/>
</dbReference>
<dbReference type="OMA" id="CAEFIEY"/>
<dbReference type="Proteomes" id="UP000232496">
    <property type="component" value="Chromosome"/>
</dbReference>
<dbReference type="SUPFAM" id="SSF55729">
    <property type="entry name" value="Acyl-CoA N-acyltransferases (Nat)"/>
    <property type="match status" value="1"/>
</dbReference>
<dbReference type="Proteomes" id="UP001219009">
    <property type="component" value="Chromosome"/>
</dbReference>
<proteinExistence type="predicted"/>
<reference evidence="7" key="3">
    <citation type="submission" date="2023-02" db="EMBL/GenBank/DDBJ databases">
        <authorList>
            <person name="Whidbey C."/>
        </authorList>
    </citation>
    <scope>NUCLEOTIDE SEQUENCE</scope>
    <source>
        <strain evidence="7">VSI11</strain>
    </source>
</reference>
<dbReference type="GO" id="GO:0016746">
    <property type="term" value="F:acyltransferase activity"/>
    <property type="evidence" value="ECO:0007669"/>
    <property type="project" value="UniProtKB-KW"/>
</dbReference>
<evidence type="ECO:0000313" key="9">
    <source>
        <dbReference type="Proteomes" id="UP000232609"/>
    </source>
</evidence>
<name>A0A0L0LQY5_BIFBR</name>
<evidence type="ECO:0000313" key="5">
    <source>
        <dbReference type="EMBL" id="AUE19495.1"/>
    </source>
</evidence>
<evidence type="ECO:0000256" key="2">
    <source>
        <dbReference type="ARBA" id="ARBA00022679"/>
    </source>
</evidence>
<keyword evidence="3" id="KW-0012">Acyltransferase</keyword>
<accession>A0A0L0LQY5</accession>
<evidence type="ECO:0000313" key="4">
    <source>
        <dbReference type="EMBL" id="AUD81908.1"/>
    </source>
</evidence>
<reference evidence="4 9" key="1">
    <citation type="submission" date="2017-05" db="EMBL/GenBank/DDBJ databases">
        <title>Comparative genomics and methylome analysis of the gut commensal Bifidobacterium breve.</title>
        <authorList>
            <person name="Bottacini F."/>
            <person name="Morrissey R."/>
            <person name="Roberts R.J."/>
            <person name="James K."/>
            <person name="van Breen J."/>
            <person name="Egan M."/>
            <person name="Lambert J."/>
            <person name="van Limpt K."/>
            <person name="Stanton C."/>
            <person name="Knol J."/>
            <person name="O' Connell Motherway M."/>
            <person name="van Sinderen D."/>
        </authorList>
    </citation>
    <scope>NUCLEOTIDE SEQUENCE [LARGE SCALE GENOMIC DNA]</scope>
    <source>
        <strain evidence="5 8">DRBB29</strain>
        <strain evidence="4 9">NRBB51</strain>
    </source>
</reference>
<dbReference type="Proteomes" id="UP000494173">
    <property type="component" value="Unassembled WGS sequence"/>
</dbReference>
<evidence type="ECO:0000313" key="6">
    <source>
        <dbReference type="EMBL" id="VWQ11513.1"/>
    </source>
</evidence>
<protein>
    <submittedName>
        <fullName evidence="4 7">Acetyltransferase</fullName>
    </submittedName>
</protein>
<sequence>MDVINFTKPRRLTANDDISGFDCGLSLVNDWLARHAATAGRQGTAVVYATFTKDINGTDMLAGFYTLSAYSIEHSGASGWLKRNSPNPIPAILLGMMGVDIRFQTMHVGSQLLRDAVLRSMNAAAIIGARALLVEPATDQAVAFYERYDFRHIPKSSRMFTPLNIRNHR</sequence>
<dbReference type="RefSeq" id="WP_003829754.1">
    <property type="nucleotide sequence ID" value="NZ_BAABSL010000001.1"/>
</dbReference>
<evidence type="ECO:0000313" key="7">
    <source>
        <dbReference type="EMBL" id="WEB54648.1"/>
    </source>
</evidence>
<reference evidence="6 10" key="2">
    <citation type="submission" date="2019-10" db="EMBL/GenBank/DDBJ databases">
        <authorList>
            <consortium name="Melissa Lawson"/>
            <person name="O'neill I."/>
        </authorList>
    </citation>
    <scope>NUCLEOTIDE SEQUENCE [LARGE SCALE GENOMIC DNA]</scope>
    <source>
        <strain evidence="6">LH_24</strain>
    </source>
</reference>
<dbReference type="PANTHER" id="PTHR36449:SF1">
    <property type="entry name" value="ACETYLTRANSFERASE"/>
    <property type="match status" value="1"/>
</dbReference>
<dbReference type="EMBL" id="CP118083">
    <property type="protein sequence ID" value="WEB54648.1"/>
    <property type="molecule type" value="Genomic_DNA"/>
</dbReference>
<dbReference type="EMBL" id="CABWKB010000001">
    <property type="protein sequence ID" value="VWQ11513.1"/>
    <property type="molecule type" value="Genomic_DNA"/>
</dbReference>
<dbReference type="Gene3D" id="3.40.630.30">
    <property type="match status" value="1"/>
</dbReference>
<dbReference type="GeneID" id="29242374"/>
<keyword evidence="1" id="KW-1277">Toxin-antitoxin system</keyword>
<evidence type="ECO:0000313" key="10">
    <source>
        <dbReference type="Proteomes" id="UP000494173"/>
    </source>
</evidence>
<evidence type="ECO:0000256" key="1">
    <source>
        <dbReference type="ARBA" id="ARBA00022649"/>
    </source>
</evidence>
<evidence type="ECO:0000256" key="3">
    <source>
        <dbReference type="ARBA" id="ARBA00023315"/>
    </source>
</evidence>
<dbReference type="Proteomes" id="UP000232609">
    <property type="component" value="Chromosome"/>
</dbReference>
<evidence type="ECO:0000313" key="8">
    <source>
        <dbReference type="Proteomes" id="UP000232496"/>
    </source>
</evidence>